<dbReference type="InterPro" id="IPR028896">
    <property type="entry name" value="GcvT/YgfZ/DmdA"/>
</dbReference>
<dbReference type="GO" id="GO:0016740">
    <property type="term" value="F:transferase activity"/>
    <property type="evidence" value="ECO:0007669"/>
    <property type="project" value="UniProtKB-KW"/>
</dbReference>
<protein>
    <submittedName>
        <fullName evidence="2">Aminomethyl transferase family protein</fullName>
    </submittedName>
</protein>
<dbReference type="Proteomes" id="UP001612915">
    <property type="component" value="Unassembled WGS sequence"/>
</dbReference>
<dbReference type="InterPro" id="IPR027266">
    <property type="entry name" value="TrmE/GcvT-like"/>
</dbReference>
<dbReference type="PANTHER" id="PTHR43757">
    <property type="entry name" value="AMINOMETHYLTRANSFERASE"/>
    <property type="match status" value="1"/>
</dbReference>
<keyword evidence="2" id="KW-0808">Transferase</keyword>
<evidence type="ECO:0000313" key="3">
    <source>
        <dbReference type="Proteomes" id="UP001612915"/>
    </source>
</evidence>
<comment type="caution">
    <text evidence="2">The sequence shown here is derived from an EMBL/GenBank/DDBJ whole genome shotgun (WGS) entry which is preliminary data.</text>
</comment>
<dbReference type="Pfam" id="PF01571">
    <property type="entry name" value="GCV_T"/>
    <property type="match status" value="1"/>
</dbReference>
<dbReference type="PIRSF" id="PIRSF006487">
    <property type="entry name" value="GcvT"/>
    <property type="match status" value="1"/>
</dbReference>
<feature type="domain" description="GCVT N-terminal" evidence="1">
    <location>
        <begin position="26"/>
        <end position="217"/>
    </location>
</feature>
<proteinExistence type="predicted"/>
<dbReference type="InterPro" id="IPR006222">
    <property type="entry name" value="GCVT_N"/>
</dbReference>
<evidence type="ECO:0000313" key="2">
    <source>
        <dbReference type="EMBL" id="MFI7585846.1"/>
    </source>
</evidence>
<evidence type="ECO:0000259" key="1">
    <source>
        <dbReference type="Pfam" id="PF01571"/>
    </source>
</evidence>
<dbReference type="Gene3D" id="3.30.1360.120">
    <property type="entry name" value="Probable tRNA modification gtpase trme, domain 1"/>
    <property type="match status" value="1"/>
</dbReference>
<dbReference type="PANTHER" id="PTHR43757:SF2">
    <property type="entry name" value="AMINOMETHYLTRANSFERASE, MITOCHONDRIAL"/>
    <property type="match status" value="1"/>
</dbReference>
<organism evidence="2 3">
    <name type="scientific">Spongisporangium articulatum</name>
    <dbReference type="NCBI Taxonomy" id="3362603"/>
    <lineage>
        <taxon>Bacteria</taxon>
        <taxon>Bacillati</taxon>
        <taxon>Actinomycetota</taxon>
        <taxon>Actinomycetes</taxon>
        <taxon>Kineosporiales</taxon>
        <taxon>Kineosporiaceae</taxon>
        <taxon>Spongisporangium</taxon>
    </lineage>
</organism>
<sequence length="352" mass="37198">MVSPLKDQFPDTTEYATIGAAEVATTFGDLEAEYAAIRENVAKFDLSGAGLLEITGADAYDLLQMALARDLEFVTPEQSLSSLLLDADGKAIDVVVAYYAEEGFRLETSTGTGPATAAHLTALKDEQGLDAEVSVINDRLTIILVEGPQGAATLEETIEPDLGALPLSGLMEVEFAGADLLVSRSGFTGEYGYKIFVSVDDVAAVWNGLEIQAAGQTALEAAMFEIRQPVIHIEDTSASALANGYAWLIDITKEEFFGRDAVLEAFEAGGRADVVGYATSAPQEVGTPVSIGGTEVGTVVNSLYSPGRKDYVGLVRLREDLVAPHLNLTAAGGAQLTTLAAPYVLPVSWNRR</sequence>
<dbReference type="RefSeq" id="WP_398274431.1">
    <property type="nucleotide sequence ID" value="NZ_JBITLV010000001.1"/>
</dbReference>
<dbReference type="EMBL" id="JBITLV010000001">
    <property type="protein sequence ID" value="MFI7585846.1"/>
    <property type="molecule type" value="Genomic_DNA"/>
</dbReference>
<name>A0ABW8AJS3_9ACTN</name>
<accession>A0ABW8AJS3</accession>
<dbReference type="SUPFAM" id="SSF103025">
    <property type="entry name" value="Folate-binding domain"/>
    <property type="match status" value="1"/>
</dbReference>
<gene>
    <name evidence="2" type="ORF">ACIB24_02080</name>
</gene>
<keyword evidence="3" id="KW-1185">Reference proteome</keyword>
<reference evidence="2 3" key="1">
    <citation type="submission" date="2024-10" db="EMBL/GenBank/DDBJ databases">
        <title>The Natural Products Discovery Center: Release of the First 8490 Sequenced Strains for Exploring Actinobacteria Biosynthetic Diversity.</title>
        <authorList>
            <person name="Kalkreuter E."/>
            <person name="Kautsar S.A."/>
            <person name="Yang D."/>
            <person name="Bader C.D."/>
            <person name="Teijaro C.N."/>
            <person name="Fluegel L."/>
            <person name="Davis C.M."/>
            <person name="Simpson J.R."/>
            <person name="Lauterbach L."/>
            <person name="Steele A.D."/>
            <person name="Gui C."/>
            <person name="Meng S."/>
            <person name="Li G."/>
            <person name="Viehrig K."/>
            <person name="Ye F."/>
            <person name="Su P."/>
            <person name="Kiefer A.F."/>
            <person name="Nichols A."/>
            <person name="Cepeda A.J."/>
            <person name="Yan W."/>
            <person name="Fan B."/>
            <person name="Jiang Y."/>
            <person name="Adhikari A."/>
            <person name="Zheng C.-J."/>
            <person name="Schuster L."/>
            <person name="Cowan T.M."/>
            <person name="Smanski M.J."/>
            <person name="Chevrette M.G."/>
            <person name="De Carvalho L.P.S."/>
            <person name="Shen B."/>
        </authorList>
    </citation>
    <scope>NUCLEOTIDE SEQUENCE [LARGE SCALE GENOMIC DNA]</scope>
    <source>
        <strain evidence="2 3">NPDC049639</strain>
    </source>
</reference>